<evidence type="ECO:0000313" key="9">
    <source>
        <dbReference type="EMBL" id="GAA2734578.1"/>
    </source>
</evidence>
<feature type="compositionally biased region" description="Pro residues" evidence="7">
    <location>
        <begin position="291"/>
        <end position="304"/>
    </location>
</feature>
<keyword evidence="2" id="KW-0677">Repeat</keyword>
<dbReference type="Gene3D" id="2.130.10.10">
    <property type="entry name" value="YVTN repeat-like/Quinoprotein amine dehydrogenase"/>
    <property type="match status" value="3"/>
</dbReference>
<evidence type="ECO:0000256" key="1">
    <source>
        <dbReference type="ARBA" id="ARBA00022574"/>
    </source>
</evidence>
<organism evidence="9 10">
    <name type="scientific">Actinocorallia aurantiaca</name>
    <dbReference type="NCBI Taxonomy" id="46204"/>
    <lineage>
        <taxon>Bacteria</taxon>
        <taxon>Bacillati</taxon>
        <taxon>Actinomycetota</taxon>
        <taxon>Actinomycetes</taxon>
        <taxon>Streptosporangiales</taxon>
        <taxon>Thermomonosporaceae</taxon>
        <taxon>Actinocorallia</taxon>
    </lineage>
</organism>
<dbReference type="InterPro" id="IPR008271">
    <property type="entry name" value="Ser/Thr_kinase_AS"/>
</dbReference>
<dbReference type="PROSITE" id="PS50011">
    <property type="entry name" value="PROTEIN_KINASE_DOM"/>
    <property type="match status" value="1"/>
</dbReference>
<feature type="repeat" description="WD" evidence="5">
    <location>
        <begin position="355"/>
        <end position="387"/>
    </location>
</feature>
<dbReference type="EMBL" id="BAAATZ010000029">
    <property type="protein sequence ID" value="GAA2734578.1"/>
    <property type="molecule type" value="Genomic_DNA"/>
</dbReference>
<feature type="repeat" description="WD" evidence="5">
    <location>
        <begin position="602"/>
        <end position="636"/>
    </location>
</feature>
<dbReference type="InterPro" id="IPR001680">
    <property type="entry name" value="WD40_rpt"/>
</dbReference>
<dbReference type="RefSeq" id="WP_344454831.1">
    <property type="nucleotide sequence ID" value="NZ_BAAATZ010000029.1"/>
</dbReference>
<dbReference type="InterPro" id="IPR019775">
    <property type="entry name" value="WD40_repeat_CS"/>
</dbReference>
<evidence type="ECO:0000256" key="2">
    <source>
        <dbReference type="ARBA" id="ARBA00022737"/>
    </source>
</evidence>
<comment type="caution">
    <text evidence="9">The sequence shown here is derived from an EMBL/GenBank/DDBJ whole genome shotgun (WGS) entry which is preliminary data.</text>
</comment>
<dbReference type="PROSITE" id="PS50082">
    <property type="entry name" value="WD_REPEATS_2"/>
    <property type="match status" value="7"/>
</dbReference>
<name>A0ABP6H1B2_9ACTN</name>
<evidence type="ECO:0000259" key="8">
    <source>
        <dbReference type="PROSITE" id="PS50011"/>
    </source>
</evidence>
<dbReference type="Pfam" id="PF00069">
    <property type="entry name" value="Pkinase"/>
    <property type="match status" value="1"/>
</dbReference>
<evidence type="ECO:0000256" key="6">
    <source>
        <dbReference type="PROSITE-ProRule" id="PRU10141"/>
    </source>
</evidence>
<protein>
    <recommendedName>
        <fullName evidence="8">Protein kinase domain-containing protein</fullName>
    </recommendedName>
</protein>
<evidence type="ECO:0000256" key="7">
    <source>
        <dbReference type="SAM" id="MobiDB-lite"/>
    </source>
</evidence>
<dbReference type="CDD" id="cd00200">
    <property type="entry name" value="WD40"/>
    <property type="match status" value="1"/>
</dbReference>
<evidence type="ECO:0000256" key="4">
    <source>
        <dbReference type="ARBA" id="ARBA00022840"/>
    </source>
</evidence>
<dbReference type="PANTHER" id="PTHR22847">
    <property type="entry name" value="WD40 REPEAT PROTEIN"/>
    <property type="match status" value="1"/>
</dbReference>
<dbReference type="Pfam" id="PF00400">
    <property type="entry name" value="WD40"/>
    <property type="match status" value="7"/>
</dbReference>
<feature type="repeat" description="WD" evidence="5">
    <location>
        <begin position="437"/>
        <end position="478"/>
    </location>
</feature>
<keyword evidence="3 6" id="KW-0547">Nucleotide-binding</keyword>
<dbReference type="InterPro" id="IPR015943">
    <property type="entry name" value="WD40/YVTN_repeat-like_dom_sf"/>
</dbReference>
<evidence type="ECO:0000256" key="3">
    <source>
        <dbReference type="ARBA" id="ARBA00022741"/>
    </source>
</evidence>
<feature type="repeat" description="WD" evidence="5">
    <location>
        <begin position="560"/>
        <end position="592"/>
    </location>
</feature>
<dbReference type="SMART" id="SM00220">
    <property type="entry name" value="S_TKc"/>
    <property type="match status" value="1"/>
</dbReference>
<feature type="domain" description="Protein kinase" evidence="8">
    <location>
        <begin position="12"/>
        <end position="279"/>
    </location>
</feature>
<dbReference type="SUPFAM" id="SSF50978">
    <property type="entry name" value="WD40 repeat-like"/>
    <property type="match status" value="1"/>
</dbReference>
<dbReference type="InterPro" id="IPR000719">
    <property type="entry name" value="Prot_kinase_dom"/>
</dbReference>
<dbReference type="InterPro" id="IPR036322">
    <property type="entry name" value="WD40_repeat_dom_sf"/>
</dbReference>
<sequence>MASGGERVGGRYRLVEQIGTGGMGRVWRAVDEVLDRQVAVKEIRLDERLDEESREVLVQRASREARAAAGLNHPAIVTVHDVAEHDGAPMIVMELLKGMSLGQTIEAAGRISPQRVAEIGLAVAGALRVAHGAGILHRDLKPANVMLDGRRVVLTDFGVVQVAGDPRLTQTGALVGTPAYMSPEQACRVELGPASDLWSLGATLYTAVEGHPPFPARSFTAVLALVLEGKFEPMEHAGALEPLLRKLLQRDPELRPDITRVIAELGETADPRRPDVPSFPTLVENTLPPTEIVPPPEPAAPPARRPSRVIGRRAVLAAAGALGAAAASAFLFDREPDEPSAAATPSSLTGDGPPLTGHTGRVDALAFHPNRPILASGGWGGTVLLWDTGSRTSRPLTGHRKPVTCAVFTPGGVLLTGSWDRRILAWDVDRGAETGVYSGHTDIVYALSVSSDGKLLASGGKDKTVRVWSTETRRPLHTLRGHSGTVYAVSFHPDGSTLASAGADGTIRLWDPSTGAPRTPLTGHTGEVWSLAHTSDGTLVSAGQDQAVRLWRPGAAARVLSGHQSPVTSLVPHPADGTFYSADVARTIRHWNPGTAASSVVSTPHTDRIDTLAVSPDGRTLASAAWDHTLRLWNSA</sequence>
<dbReference type="PRINTS" id="PR00320">
    <property type="entry name" value="GPROTEINBRPT"/>
</dbReference>
<feature type="repeat" description="WD" evidence="5">
    <location>
        <begin position="521"/>
        <end position="551"/>
    </location>
</feature>
<evidence type="ECO:0000256" key="5">
    <source>
        <dbReference type="PROSITE-ProRule" id="PRU00221"/>
    </source>
</evidence>
<dbReference type="InterPro" id="IPR017441">
    <property type="entry name" value="Protein_kinase_ATP_BS"/>
</dbReference>
<dbReference type="PANTHER" id="PTHR22847:SF637">
    <property type="entry name" value="WD REPEAT DOMAIN 5B"/>
    <property type="match status" value="1"/>
</dbReference>
<accession>A0ABP6H1B2</accession>
<dbReference type="Proteomes" id="UP001501842">
    <property type="component" value="Unassembled WGS sequence"/>
</dbReference>
<gene>
    <name evidence="9" type="ORF">GCM10010439_57290</name>
</gene>
<dbReference type="PROSITE" id="PS00678">
    <property type="entry name" value="WD_REPEATS_1"/>
    <property type="match status" value="2"/>
</dbReference>
<keyword evidence="1 5" id="KW-0853">WD repeat</keyword>
<feature type="region of interest" description="Disordered" evidence="7">
    <location>
        <begin position="336"/>
        <end position="362"/>
    </location>
</feature>
<dbReference type="SUPFAM" id="SSF56112">
    <property type="entry name" value="Protein kinase-like (PK-like)"/>
    <property type="match status" value="1"/>
</dbReference>
<reference evidence="10" key="1">
    <citation type="journal article" date="2019" name="Int. J. Syst. Evol. Microbiol.">
        <title>The Global Catalogue of Microorganisms (GCM) 10K type strain sequencing project: providing services to taxonomists for standard genome sequencing and annotation.</title>
        <authorList>
            <consortium name="The Broad Institute Genomics Platform"/>
            <consortium name="The Broad Institute Genome Sequencing Center for Infectious Disease"/>
            <person name="Wu L."/>
            <person name="Ma J."/>
        </authorList>
    </citation>
    <scope>NUCLEOTIDE SEQUENCE [LARGE SCALE GENOMIC DNA]</scope>
    <source>
        <strain evidence="10">JCM 8201</strain>
    </source>
</reference>
<dbReference type="Gene3D" id="3.30.200.20">
    <property type="entry name" value="Phosphorylase Kinase, domain 1"/>
    <property type="match status" value="1"/>
</dbReference>
<dbReference type="InterPro" id="IPR011009">
    <property type="entry name" value="Kinase-like_dom_sf"/>
</dbReference>
<keyword evidence="4 6" id="KW-0067">ATP-binding</keyword>
<proteinExistence type="predicted"/>
<dbReference type="PROSITE" id="PS00108">
    <property type="entry name" value="PROTEIN_KINASE_ST"/>
    <property type="match status" value="1"/>
</dbReference>
<dbReference type="InterPro" id="IPR020472">
    <property type="entry name" value="WD40_PAC1"/>
</dbReference>
<dbReference type="PROSITE" id="PS00107">
    <property type="entry name" value="PROTEIN_KINASE_ATP"/>
    <property type="match status" value="1"/>
</dbReference>
<keyword evidence="10" id="KW-1185">Reference proteome</keyword>
<feature type="repeat" description="WD" evidence="5">
    <location>
        <begin position="396"/>
        <end position="436"/>
    </location>
</feature>
<feature type="repeat" description="WD" evidence="5">
    <location>
        <begin position="479"/>
        <end position="520"/>
    </location>
</feature>
<dbReference type="SMART" id="SM00320">
    <property type="entry name" value="WD40"/>
    <property type="match status" value="7"/>
</dbReference>
<feature type="region of interest" description="Disordered" evidence="7">
    <location>
        <begin position="285"/>
        <end position="306"/>
    </location>
</feature>
<dbReference type="Gene3D" id="1.10.510.10">
    <property type="entry name" value="Transferase(Phosphotransferase) domain 1"/>
    <property type="match status" value="1"/>
</dbReference>
<dbReference type="CDD" id="cd14014">
    <property type="entry name" value="STKc_PknB_like"/>
    <property type="match status" value="1"/>
</dbReference>
<evidence type="ECO:0000313" key="10">
    <source>
        <dbReference type="Proteomes" id="UP001501842"/>
    </source>
</evidence>
<feature type="binding site" evidence="6">
    <location>
        <position position="41"/>
    </location>
    <ligand>
        <name>ATP</name>
        <dbReference type="ChEBI" id="CHEBI:30616"/>
    </ligand>
</feature>
<dbReference type="PROSITE" id="PS50294">
    <property type="entry name" value="WD_REPEATS_REGION"/>
    <property type="match status" value="6"/>
</dbReference>